<dbReference type="AlphaFoldDB" id="A0A0A9HC17"/>
<organism evidence="1">
    <name type="scientific">Arundo donax</name>
    <name type="common">Giant reed</name>
    <name type="synonym">Donax arundinaceus</name>
    <dbReference type="NCBI Taxonomy" id="35708"/>
    <lineage>
        <taxon>Eukaryota</taxon>
        <taxon>Viridiplantae</taxon>
        <taxon>Streptophyta</taxon>
        <taxon>Embryophyta</taxon>
        <taxon>Tracheophyta</taxon>
        <taxon>Spermatophyta</taxon>
        <taxon>Magnoliopsida</taxon>
        <taxon>Liliopsida</taxon>
        <taxon>Poales</taxon>
        <taxon>Poaceae</taxon>
        <taxon>PACMAD clade</taxon>
        <taxon>Arundinoideae</taxon>
        <taxon>Arundineae</taxon>
        <taxon>Arundo</taxon>
    </lineage>
</organism>
<proteinExistence type="predicted"/>
<protein>
    <submittedName>
        <fullName evidence="1">Uncharacterized protein</fullName>
    </submittedName>
</protein>
<dbReference type="EMBL" id="GBRH01163599">
    <property type="protein sequence ID" value="JAE34297.1"/>
    <property type="molecule type" value="Transcribed_RNA"/>
</dbReference>
<name>A0A0A9HC17_ARUDO</name>
<accession>A0A0A9HC17</accession>
<evidence type="ECO:0000313" key="1">
    <source>
        <dbReference type="EMBL" id="JAE34297.1"/>
    </source>
</evidence>
<sequence length="31" mass="3787">MMRECISCRRNVHLELIIEETHEIHEQHNGE</sequence>
<reference evidence="1" key="2">
    <citation type="journal article" date="2015" name="Data Brief">
        <title>Shoot transcriptome of the giant reed, Arundo donax.</title>
        <authorList>
            <person name="Barrero R.A."/>
            <person name="Guerrero F.D."/>
            <person name="Moolhuijzen P."/>
            <person name="Goolsby J.A."/>
            <person name="Tidwell J."/>
            <person name="Bellgard S.E."/>
            <person name="Bellgard M.I."/>
        </authorList>
    </citation>
    <scope>NUCLEOTIDE SEQUENCE</scope>
    <source>
        <tissue evidence="1">Shoot tissue taken approximately 20 cm above the soil surface</tissue>
    </source>
</reference>
<reference evidence="1" key="1">
    <citation type="submission" date="2014-09" db="EMBL/GenBank/DDBJ databases">
        <authorList>
            <person name="Magalhaes I.L.F."/>
            <person name="Oliveira U."/>
            <person name="Santos F.R."/>
            <person name="Vidigal T.H.D.A."/>
            <person name="Brescovit A.D."/>
            <person name="Santos A.J."/>
        </authorList>
    </citation>
    <scope>NUCLEOTIDE SEQUENCE</scope>
    <source>
        <tissue evidence="1">Shoot tissue taken approximately 20 cm above the soil surface</tissue>
    </source>
</reference>